<dbReference type="AlphaFoldDB" id="A0A9W5B7K3"/>
<protein>
    <submittedName>
        <fullName evidence="2">Uncharacterized protein</fullName>
    </submittedName>
</protein>
<name>A0A9W5B7K3_9HYPH</name>
<accession>A0A9W5B7K3</accession>
<feature type="region of interest" description="Disordered" evidence="1">
    <location>
        <begin position="1"/>
        <end position="46"/>
    </location>
</feature>
<evidence type="ECO:0000313" key="2">
    <source>
        <dbReference type="EMBL" id="CUX02503.1"/>
    </source>
</evidence>
<proteinExistence type="predicted"/>
<evidence type="ECO:0000313" key="3">
    <source>
        <dbReference type="Proteomes" id="UP000191933"/>
    </source>
</evidence>
<gene>
    <name evidence="2" type="ORF">AGR2A_pa60046</name>
</gene>
<evidence type="ECO:0000256" key="1">
    <source>
        <dbReference type="SAM" id="MobiDB-lite"/>
    </source>
</evidence>
<sequence length="70" mass="7583">MITPSTDLASVGNRDGGLGDFPLPHGCGDQVKHGGGPDPRDDPKPVVQAREIYIPDLHIDNLKIKSRNFH</sequence>
<organism evidence="2 3">
    <name type="scientific">Agrobacterium genomosp. 2 str. CFBP 5494</name>
    <dbReference type="NCBI Taxonomy" id="1183436"/>
    <lineage>
        <taxon>Bacteria</taxon>
        <taxon>Pseudomonadati</taxon>
        <taxon>Pseudomonadota</taxon>
        <taxon>Alphaproteobacteria</taxon>
        <taxon>Hyphomicrobiales</taxon>
        <taxon>Rhizobiaceae</taxon>
        <taxon>Rhizobium/Agrobacterium group</taxon>
        <taxon>Agrobacterium</taxon>
        <taxon>Agrobacterium tumefaciens complex</taxon>
    </lineage>
</organism>
<comment type="caution">
    <text evidence="2">The sequence shown here is derived from an EMBL/GenBank/DDBJ whole genome shotgun (WGS) entry which is preliminary data.</text>
</comment>
<keyword evidence="3" id="KW-1185">Reference proteome</keyword>
<dbReference type="Proteomes" id="UP000191933">
    <property type="component" value="Unassembled WGS sequence"/>
</dbReference>
<reference evidence="2 3" key="1">
    <citation type="submission" date="2016-01" db="EMBL/GenBank/DDBJ databases">
        <authorList>
            <person name="Regsiter A."/>
            <person name="william w."/>
        </authorList>
    </citation>
    <scope>NUCLEOTIDE SEQUENCE [LARGE SCALE GENOMIC DNA]</scope>
    <source>
        <strain evidence="2 3">CFBP 5494</strain>
    </source>
</reference>
<dbReference type="EMBL" id="FBVY01000044">
    <property type="protein sequence ID" value="CUX02503.1"/>
    <property type="molecule type" value="Genomic_DNA"/>
</dbReference>